<dbReference type="EMBL" id="CM043795">
    <property type="protein sequence ID" value="KAI4817501.1"/>
    <property type="molecule type" value="Genomic_DNA"/>
</dbReference>
<protein>
    <submittedName>
        <fullName evidence="1">Uncharacterized protein</fullName>
    </submittedName>
</protein>
<gene>
    <name evidence="1" type="ORF">KUCAC02_010894</name>
</gene>
<keyword evidence="2" id="KW-1185">Reference proteome</keyword>
<evidence type="ECO:0000313" key="1">
    <source>
        <dbReference type="EMBL" id="KAI4817501.1"/>
    </source>
</evidence>
<comment type="caution">
    <text evidence="1">The sequence shown here is derived from an EMBL/GenBank/DDBJ whole genome shotgun (WGS) entry which is preliminary data.</text>
</comment>
<dbReference type="Proteomes" id="UP001057452">
    <property type="component" value="Chromosome 11"/>
</dbReference>
<sequence length="80" mass="8405">MDLFIEYMFALGHILSERGELASGMGRGPGEAREGVDGSFEMVQTGSSSSLPQQQGPTLKHAQTLQPERAQGSSSLPGLG</sequence>
<organism evidence="1 2">
    <name type="scientific">Chaenocephalus aceratus</name>
    <name type="common">Blackfin icefish</name>
    <name type="synonym">Chaenichthys aceratus</name>
    <dbReference type="NCBI Taxonomy" id="36190"/>
    <lineage>
        <taxon>Eukaryota</taxon>
        <taxon>Metazoa</taxon>
        <taxon>Chordata</taxon>
        <taxon>Craniata</taxon>
        <taxon>Vertebrata</taxon>
        <taxon>Euteleostomi</taxon>
        <taxon>Actinopterygii</taxon>
        <taxon>Neopterygii</taxon>
        <taxon>Teleostei</taxon>
        <taxon>Neoteleostei</taxon>
        <taxon>Acanthomorphata</taxon>
        <taxon>Eupercaria</taxon>
        <taxon>Perciformes</taxon>
        <taxon>Notothenioidei</taxon>
        <taxon>Channichthyidae</taxon>
        <taxon>Chaenocephalus</taxon>
    </lineage>
</organism>
<evidence type="ECO:0000313" key="2">
    <source>
        <dbReference type="Proteomes" id="UP001057452"/>
    </source>
</evidence>
<name>A0ACB9WU40_CHAAC</name>
<proteinExistence type="predicted"/>
<accession>A0ACB9WU40</accession>
<reference evidence="1" key="1">
    <citation type="submission" date="2022-05" db="EMBL/GenBank/DDBJ databases">
        <title>Chromosome-level genome of Chaenocephalus aceratus.</title>
        <authorList>
            <person name="Park H."/>
        </authorList>
    </citation>
    <scope>NUCLEOTIDE SEQUENCE</scope>
    <source>
        <strain evidence="1">KU_202001</strain>
    </source>
</reference>